<dbReference type="Gene3D" id="3.60.10.10">
    <property type="entry name" value="Endonuclease/exonuclease/phosphatase"/>
    <property type="match status" value="1"/>
</dbReference>
<feature type="domain" description="Endonuclease/exonuclease/phosphatase" evidence="9">
    <location>
        <begin position="110"/>
        <end position="325"/>
    </location>
</feature>
<evidence type="ECO:0000256" key="3">
    <source>
        <dbReference type="ARBA" id="ARBA00022801"/>
    </source>
</evidence>
<feature type="binding site" evidence="6">
    <location>
        <position position="240"/>
    </location>
    <ligand>
        <name>Mg(2+)</name>
        <dbReference type="ChEBI" id="CHEBI:18420"/>
        <label>1</label>
    </ligand>
</feature>
<feature type="region of interest" description="Disordered" evidence="8">
    <location>
        <begin position="1"/>
        <end position="80"/>
    </location>
</feature>
<dbReference type="GO" id="GO:0003906">
    <property type="term" value="F:DNA-(apurinic or apyrimidinic site) endonuclease activity"/>
    <property type="evidence" value="ECO:0007669"/>
    <property type="project" value="TreeGrafter"/>
</dbReference>
<dbReference type="GO" id="GO:0008311">
    <property type="term" value="F:double-stranded DNA 3'-5' DNA exonuclease activity"/>
    <property type="evidence" value="ECO:0007669"/>
    <property type="project" value="TreeGrafter"/>
</dbReference>
<feature type="active site" evidence="5">
    <location>
        <position position="205"/>
    </location>
</feature>
<reference evidence="10 11" key="1">
    <citation type="journal article" date="2018" name="Biotechnol. Biofuels">
        <title>Integrative visual omics of the white-rot fungus Polyporus brumalis exposes the biotechnological potential of its oxidative enzymes for delignifying raw plant biomass.</title>
        <authorList>
            <person name="Miyauchi S."/>
            <person name="Rancon A."/>
            <person name="Drula E."/>
            <person name="Hage H."/>
            <person name="Chaduli D."/>
            <person name="Favel A."/>
            <person name="Grisel S."/>
            <person name="Henrissat B."/>
            <person name="Herpoel-Gimbert I."/>
            <person name="Ruiz-Duenas F.J."/>
            <person name="Chevret D."/>
            <person name="Hainaut M."/>
            <person name="Lin J."/>
            <person name="Wang M."/>
            <person name="Pangilinan J."/>
            <person name="Lipzen A."/>
            <person name="Lesage-Meessen L."/>
            <person name="Navarro D."/>
            <person name="Riley R."/>
            <person name="Grigoriev I.V."/>
            <person name="Zhou S."/>
            <person name="Raouche S."/>
            <person name="Rosso M.N."/>
        </authorList>
    </citation>
    <scope>NUCLEOTIDE SEQUENCE [LARGE SCALE GENOMIC DNA]</scope>
    <source>
        <strain evidence="10 11">BRFM 1820</strain>
    </source>
</reference>
<feature type="compositionally biased region" description="Basic and acidic residues" evidence="8">
    <location>
        <begin position="14"/>
        <end position="42"/>
    </location>
</feature>
<evidence type="ECO:0000256" key="6">
    <source>
        <dbReference type="PIRSR" id="PIRSR604808-2"/>
    </source>
</evidence>
<feature type="binding site" evidence="6">
    <location>
        <position position="126"/>
    </location>
    <ligand>
        <name>Mg(2+)</name>
        <dbReference type="ChEBI" id="CHEBI:18420"/>
        <label>1</label>
    </ligand>
</feature>
<keyword evidence="6" id="KW-0464">Manganese</keyword>
<evidence type="ECO:0000256" key="2">
    <source>
        <dbReference type="ARBA" id="ARBA00022723"/>
    </source>
</evidence>
<dbReference type="STRING" id="139420.A0A371CNX2"/>
<evidence type="ECO:0000313" key="10">
    <source>
        <dbReference type="EMBL" id="RDX41984.1"/>
    </source>
</evidence>
<evidence type="ECO:0000256" key="8">
    <source>
        <dbReference type="SAM" id="MobiDB-lite"/>
    </source>
</evidence>
<feature type="binding site" evidence="6">
    <location>
        <position position="325"/>
    </location>
    <ligand>
        <name>Mg(2+)</name>
        <dbReference type="ChEBI" id="CHEBI:18420"/>
        <label>1</label>
    </ligand>
</feature>
<feature type="non-terminal residue" evidence="10">
    <location>
        <position position="479"/>
    </location>
</feature>
<evidence type="ECO:0000256" key="4">
    <source>
        <dbReference type="ARBA" id="ARBA00022842"/>
    </source>
</evidence>
<keyword evidence="2 6" id="KW-0479">Metal-binding</keyword>
<feature type="site" description="Interaction with DNA substrate" evidence="7">
    <location>
        <position position="325"/>
    </location>
</feature>
<dbReference type="PANTHER" id="PTHR22748:SF4">
    <property type="entry name" value="DNA-(APURINIC OR APYRIMIDINIC SITE) ENDONUCLEASE 2"/>
    <property type="match status" value="1"/>
</dbReference>
<keyword evidence="4 6" id="KW-0460">Magnesium</keyword>
<evidence type="ECO:0000259" key="9">
    <source>
        <dbReference type="Pfam" id="PF03372"/>
    </source>
</evidence>
<feature type="site" description="Important for catalytic activity" evidence="7">
    <location>
        <position position="299"/>
    </location>
</feature>
<feature type="active site" description="Proton acceptor" evidence="5">
    <location>
        <position position="325"/>
    </location>
</feature>
<accession>A0A371CNX2</accession>
<evidence type="ECO:0000256" key="5">
    <source>
        <dbReference type="PIRSR" id="PIRSR604808-1"/>
    </source>
</evidence>
<proteinExistence type="inferred from homology"/>
<dbReference type="Pfam" id="PF03372">
    <property type="entry name" value="Exo_endo_phos"/>
    <property type="match status" value="1"/>
</dbReference>
<sequence>MVVPPPTNTTATHTHTENITHTDELFGRGTQRDGEGRDREEPSAVQVIDDTRAEYGGAERSRNAEPASREVRAPRRKAGRTRAHIKIGTLNMRGFGDSRGGGVPEKWWKMNQLLRDERIAILAVQEAHLTPDRVEALNELFGATMRVWAYADDENPTGARGVAFAVNRRLVAVDDATIRGVWPGRAAILTVPWSGGKVLKVMNIYAPNDAKDNALFWEKLAEDRAQRKFPRPDMMLGDFNLVESSIDRLPPRTDHQEAVDRLGEFRNRLDLVDGLREREPQLRLYTYLQMSTGSQSRIDRIYLSRTLMKNANEWKVTGPGIRTDHRLVTVEIANVEAPYVGKGRWAIPPALLSDKRFLEDVHGLGMRLQGKLNEEHERTARMNPQTHYAQFKRELRDLARKRAKQCIPMLDRRIAGLTTDIARRVNEEQATDEMKTDVAIMQDKLTELELRRFGRARAAVAVNDWANGETITRYWTRLN</sequence>
<dbReference type="EMBL" id="KZ857496">
    <property type="protein sequence ID" value="RDX41984.1"/>
    <property type="molecule type" value="Genomic_DNA"/>
</dbReference>
<organism evidence="10 11">
    <name type="scientific">Lentinus brumalis</name>
    <dbReference type="NCBI Taxonomy" id="2498619"/>
    <lineage>
        <taxon>Eukaryota</taxon>
        <taxon>Fungi</taxon>
        <taxon>Dikarya</taxon>
        <taxon>Basidiomycota</taxon>
        <taxon>Agaricomycotina</taxon>
        <taxon>Agaricomycetes</taxon>
        <taxon>Polyporales</taxon>
        <taxon>Polyporaceae</taxon>
        <taxon>Lentinus</taxon>
    </lineage>
</organism>
<keyword evidence="3" id="KW-0378">Hydrolase</keyword>
<gene>
    <name evidence="10" type="ORF">OH76DRAFT_1363633</name>
</gene>
<name>A0A371CNX2_9APHY</name>
<dbReference type="InterPro" id="IPR005135">
    <property type="entry name" value="Endo/exonuclease/phosphatase"/>
</dbReference>
<comment type="cofactor">
    <cofactor evidence="6">
        <name>Mg(2+)</name>
        <dbReference type="ChEBI" id="CHEBI:18420"/>
    </cofactor>
    <cofactor evidence="6">
        <name>Mn(2+)</name>
        <dbReference type="ChEBI" id="CHEBI:29035"/>
    </cofactor>
    <text evidence="6">Probably binds two magnesium or manganese ions per subunit.</text>
</comment>
<dbReference type="GO" id="GO:0006284">
    <property type="term" value="P:base-excision repair"/>
    <property type="evidence" value="ECO:0007669"/>
    <property type="project" value="TreeGrafter"/>
</dbReference>
<dbReference type="SUPFAM" id="SSF56219">
    <property type="entry name" value="DNase I-like"/>
    <property type="match status" value="1"/>
</dbReference>
<dbReference type="Proteomes" id="UP000256964">
    <property type="component" value="Unassembled WGS sequence"/>
</dbReference>
<protein>
    <submittedName>
        <fullName evidence="10">DNase I-like protein</fullName>
    </submittedName>
</protein>
<dbReference type="PANTHER" id="PTHR22748">
    <property type="entry name" value="AP ENDONUCLEASE"/>
    <property type="match status" value="1"/>
</dbReference>
<feature type="compositionally biased region" description="Basic and acidic residues" evidence="8">
    <location>
        <begin position="49"/>
        <end position="73"/>
    </location>
</feature>
<dbReference type="GO" id="GO:0008081">
    <property type="term" value="F:phosphoric diester hydrolase activity"/>
    <property type="evidence" value="ECO:0007669"/>
    <property type="project" value="TreeGrafter"/>
</dbReference>
<evidence type="ECO:0000256" key="1">
    <source>
        <dbReference type="ARBA" id="ARBA00007092"/>
    </source>
</evidence>
<dbReference type="GO" id="GO:0046872">
    <property type="term" value="F:metal ion binding"/>
    <property type="evidence" value="ECO:0007669"/>
    <property type="project" value="UniProtKB-KW"/>
</dbReference>
<feature type="active site" description="Proton donor/acceptor" evidence="5">
    <location>
        <position position="238"/>
    </location>
</feature>
<feature type="binding site" evidence="6">
    <location>
        <position position="238"/>
    </location>
    <ligand>
        <name>Mg(2+)</name>
        <dbReference type="ChEBI" id="CHEBI:18420"/>
        <label>1</label>
    </ligand>
</feature>
<comment type="similarity">
    <text evidence="1">Belongs to the DNA repair enzymes AP/ExoA family.</text>
</comment>
<evidence type="ECO:0000313" key="11">
    <source>
        <dbReference type="Proteomes" id="UP000256964"/>
    </source>
</evidence>
<evidence type="ECO:0000256" key="7">
    <source>
        <dbReference type="PIRSR" id="PIRSR604808-3"/>
    </source>
</evidence>
<feature type="site" description="Transition state stabilizer" evidence="7">
    <location>
        <position position="240"/>
    </location>
</feature>
<keyword evidence="11" id="KW-1185">Reference proteome</keyword>
<dbReference type="InterPro" id="IPR036691">
    <property type="entry name" value="Endo/exonu/phosph_ase_sf"/>
</dbReference>
<dbReference type="OrthoDB" id="2799478at2759"/>
<dbReference type="GO" id="GO:0005634">
    <property type="term" value="C:nucleus"/>
    <property type="evidence" value="ECO:0007669"/>
    <property type="project" value="TreeGrafter"/>
</dbReference>
<dbReference type="AlphaFoldDB" id="A0A371CNX2"/>
<feature type="binding site" evidence="6">
    <location>
        <position position="91"/>
    </location>
    <ligand>
        <name>Mg(2+)</name>
        <dbReference type="ChEBI" id="CHEBI:18420"/>
        <label>1</label>
    </ligand>
</feature>
<dbReference type="InterPro" id="IPR004808">
    <property type="entry name" value="AP_endonuc_1"/>
</dbReference>
<dbReference type="CDD" id="cd09076">
    <property type="entry name" value="L1-EN"/>
    <property type="match status" value="1"/>
</dbReference>
<feature type="binding site" evidence="6">
    <location>
        <position position="324"/>
    </location>
    <ligand>
        <name>Mg(2+)</name>
        <dbReference type="ChEBI" id="CHEBI:18420"/>
        <label>1</label>
    </ligand>
</feature>